<proteinExistence type="predicted"/>
<accession>A0ABS4QYN3</accession>
<dbReference type="GO" id="GO:0008767">
    <property type="term" value="F:UDP-galactopyranose mutase activity"/>
    <property type="evidence" value="ECO:0007669"/>
    <property type="project" value="UniProtKB-EC"/>
</dbReference>
<feature type="domain" description="UDP-galactopyranose mutase C-terminal" evidence="1">
    <location>
        <begin position="153"/>
        <end position="352"/>
    </location>
</feature>
<reference evidence="2 3" key="1">
    <citation type="submission" date="2021-03" db="EMBL/GenBank/DDBJ databases">
        <title>Genomic Encyclopedia of Type Strains, Phase IV (KMG-IV): sequencing the most valuable type-strain genomes for metagenomic binning, comparative biology and taxonomic classification.</title>
        <authorList>
            <person name="Goeker M."/>
        </authorList>
    </citation>
    <scope>NUCLEOTIDE SEQUENCE [LARGE SCALE GENOMIC DNA]</scope>
    <source>
        <strain evidence="2 3">DSM 13372</strain>
    </source>
</reference>
<organism evidence="2 3">
    <name type="scientific">Sinorhizobium kostiense</name>
    <dbReference type="NCBI Taxonomy" id="76747"/>
    <lineage>
        <taxon>Bacteria</taxon>
        <taxon>Pseudomonadati</taxon>
        <taxon>Pseudomonadota</taxon>
        <taxon>Alphaproteobacteria</taxon>
        <taxon>Hyphomicrobiales</taxon>
        <taxon>Rhizobiaceae</taxon>
        <taxon>Sinorhizobium/Ensifer group</taxon>
        <taxon>Sinorhizobium</taxon>
    </lineage>
</organism>
<name>A0ABS4QYN3_9HYPH</name>
<evidence type="ECO:0000259" key="1">
    <source>
        <dbReference type="Pfam" id="PF03275"/>
    </source>
</evidence>
<protein>
    <submittedName>
        <fullName evidence="2">UDP-galactopyranose mutase</fullName>
        <ecNumber evidence="2">5.4.99.9</ecNumber>
    </submittedName>
</protein>
<dbReference type="PANTHER" id="PTHR21197">
    <property type="entry name" value="UDP-GALACTOPYRANOSE MUTASE"/>
    <property type="match status" value="1"/>
</dbReference>
<gene>
    <name evidence="2" type="ORF">J2Z31_002071</name>
</gene>
<keyword evidence="2" id="KW-0413">Isomerase</keyword>
<dbReference type="RefSeq" id="WP_234939353.1">
    <property type="nucleotide sequence ID" value="NZ_JAGILA010000002.1"/>
</dbReference>
<dbReference type="Pfam" id="PF03275">
    <property type="entry name" value="GLF"/>
    <property type="match status" value="1"/>
</dbReference>
<dbReference type="Pfam" id="PF13450">
    <property type="entry name" value="NAD_binding_8"/>
    <property type="match status" value="1"/>
</dbReference>
<dbReference type="SUPFAM" id="SSF54373">
    <property type="entry name" value="FAD-linked reductases, C-terminal domain"/>
    <property type="match status" value="1"/>
</dbReference>
<evidence type="ECO:0000313" key="2">
    <source>
        <dbReference type="EMBL" id="MBP2235579.1"/>
    </source>
</evidence>
<dbReference type="Gene3D" id="3.40.50.720">
    <property type="entry name" value="NAD(P)-binding Rossmann-like Domain"/>
    <property type="match status" value="3"/>
</dbReference>
<sequence>MNKIRTGKIAVVGAGLSGAVIGRELADAGHKIEVFDTRNHVAGNCHTERDRETGVMVHVYGPHIFHTDDREIWDYVNRFERFMPYKNRVKTTSNGQVYSLPINLHTINQFFGKALRPDEARAFIEDLSDKAIEDPRTFEEQALRFIGRELYEAFFRGYTQKQWGCNPTELPASILKRLPVRFNYDDNYFFHQYQGMPENGYTEMVRRILDHANITVHLQTRFHRSWNGDFTHTFYSGPLDGYFDFENGRLGYRTLDFERFTYEGDYQGCAVMNYGDASVPFTRVTEHKHFSPWEEHTGSVCYREYSRACGPDDIPYYPIRLVEDKAQLAQYAARAAQETSVTFVGRLGTYRYLDMDMTIREALDTARLYLFGTAGTASIPASADLQRRAPSFA</sequence>
<comment type="caution">
    <text evidence="2">The sequence shown here is derived from an EMBL/GenBank/DDBJ whole genome shotgun (WGS) entry which is preliminary data.</text>
</comment>
<dbReference type="SUPFAM" id="SSF51971">
    <property type="entry name" value="Nucleotide-binding domain"/>
    <property type="match status" value="1"/>
</dbReference>
<dbReference type="Proteomes" id="UP000730739">
    <property type="component" value="Unassembled WGS sequence"/>
</dbReference>
<dbReference type="PANTHER" id="PTHR21197:SF0">
    <property type="entry name" value="UDP-GALACTOPYRANOSE MUTASE"/>
    <property type="match status" value="1"/>
</dbReference>
<evidence type="ECO:0000313" key="3">
    <source>
        <dbReference type="Proteomes" id="UP000730739"/>
    </source>
</evidence>
<dbReference type="EMBL" id="JAGILA010000002">
    <property type="protein sequence ID" value="MBP2235579.1"/>
    <property type="molecule type" value="Genomic_DNA"/>
</dbReference>
<dbReference type="EC" id="5.4.99.9" evidence="2"/>
<dbReference type="InterPro" id="IPR015899">
    <property type="entry name" value="UDP-GalPyranose_mutase_C"/>
</dbReference>
<keyword evidence="3" id="KW-1185">Reference proteome</keyword>